<organism evidence="6 7">
    <name type="scientific">Flavobacterium myungsuense</name>
    <dbReference type="NCBI Taxonomy" id="651823"/>
    <lineage>
        <taxon>Bacteria</taxon>
        <taxon>Pseudomonadati</taxon>
        <taxon>Bacteroidota</taxon>
        <taxon>Flavobacteriia</taxon>
        <taxon>Flavobacteriales</taxon>
        <taxon>Flavobacteriaceae</taxon>
        <taxon>Flavobacterium</taxon>
    </lineage>
</organism>
<dbReference type="InterPro" id="IPR058245">
    <property type="entry name" value="NreC/VraR/RcsB-like_REC"/>
</dbReference>
<dbReference type="EMBL" id="JBHTIZ010000045">
    <property type="protein sequence ID" value="MFD0985258.1"/>
    <property type="molecule type" value="Genomic_DNA"/>
</dbReference>
<evidence type="ECO:0000256" key="1">
    <source>
        <dbReference type="ARBA" id="ARBA00022553"/>
    </source>
</evidence>
<evidence type="ECO:0000313" key="7">
    <source>
        <dbReference type="Proteomes" id="UP001597051"/>
    </source>
</evidence>
<dbReference type="PANTHER" id="PTHR45566:SF2">
    <property type="entry name" value="NARL SUBFAMILY"/>
    <property type="match status" value="1"/>
</dbReference>
<dbReference type="Gene3D" id="3.40.50.2300">
    <property type="match status" value="1"/>
</dbReference>
<dbReference type="CDD" id="cd17535">
    <property type="entry name" value="REC_NarL-like"/>
    <property type="match status" value="1"/>
</dbReference>
<dbReference type="InterPro" id="IPR051015">
    <property type="entry name" value="EvgA-like"/>
</dbReference>
<evidence type="ECO:0000256" key="3">
    <source>
        <dbReference type="PROSITE-ProRule" id="PRU00169"/>
    </source>
</evidence>
<dbReference type="InterPro" id="IPR001789">
    <property type="entry name" value="Sig_transdc_resp-reg_receiver"/>
</dbReference>
<gene>
    <name evidence="6" type="ORF">ACFQ0S_12310</name>
</gene>
<dbReference type="PROSITE" id="PS50110">
    <property type="entry name" value="RESPONSE_REGULATORY"/>
    <property type="match status" value="1"/>
</dbReference>
<keyword evidence="2" id="KW-0238">DNA-binding</keyword>
<dbReference type="InterPro" id="IPR036388">
    <property type="entry name" value="WH-like_DNA-bd_sf"/>
</dbReference>
<dbReference type="PANTHER" id="PTHR45566">
    <property type="entry name" value="HTH-TYPE TRANSCRIPTIONAL REGULATOR YHJB-RELATED"/>
    <property type="match status" value="1"/>
</dbReference>
<accession>A0ABW3J4Z0</accession>
<name>A0ABW3J4Z0_9FLAO</name>
<dbReference type="SUPFAM" id="SSF52172">
    <property type="entry name" value="CheY-like"/>
    <property type="match status" value="1"/>
</dbReference>
<dbReference type="SUPFAM" id="SSF46894">
    <property type="entry name" value="C-terminal effector domain of the bipartite response regulators"/>
    <property type="match status" value="1"/>
</dbReference>
<feature type="domain" description="HTH luxR-type" evidence="4">
    <location>
        <begin position="143"/>
        <end position="208"/>
    </location>
</feature>
<keyword evidence="7" id="KW-1185">Reference proteome</keyword>
<comment type="caution">
    <text evidence="6">The sequence shown here is derived from an EMBL/GenBank/DDBJ whole genome shotgun (WGS) entry which is preliminary data.</text>
</comment>
<dbReference type="CDD" id="cd06170">
    <property type="entry name" value="LuxR_C_like"/>
    <property type="match status" value="1"/>
</dbReference>
<dbReference type="InterPro" id="IPR016032">
    <property type="entry name" value="Sig_transdc_resp-reg_C-effctor"/>
</dbReference>
<protein>
    <submittedName>
        <fullName evidence="6">Response regulator</fullName>
    </submittedName>
</protein>
<dbReference type="SMART" id="SM00448">
    <property type="entry name" value="REC"/>
    <property type="match status" value="1"/>
</dbReference>
<dbReference type="PROSITE" id="PS50043">
    <property type="entry name" value="HTH_LUXR_2"/>
    <property type="match status" value="1"/>
</dbReference>
<proteinExistence type="predicted"/>
<dbReference type="RefSeq" id="WP_379758004.1">
    <property type="nucleotide sequence ID" value="NZ_JBHSYB010000028.1"/>
</dbReference>
<evidence type="ECO:0000259" key="5">
    <source>
        <dbReference type="PROSITE" id="PS50110"/>
    </source>
</evidence>
<sequence>MPKNIVICDDHILFSSGLFEILKKFEEDYTILTFNDSKSCKTYILQNKVDVFICDLNIDNVDGFILIQELKDALKDAKIIILTAYYENFLIKKAQKLGIDAFLRKETSLEELVDVIESEKNTPFYTNKNNIKTINEFDSKDESTVNKFRLSKQEKEIIKFIVEGKTSKEIAKLLFITKNTVDTHRKNIGRKLEINNNSSLIKFANENNLFS</sequence>
<reference evidence="7" key="1">
    <citation type="journal article" date="2019" name="Int. J. Syst. Evol. Microbiol.">
        <title>The Global Catalogue of Microorganisms (GCM) 10K type strain sequencing project: providing services to taxonomists for standard genome sequencing and annotation.</title>
        <authorList>
            <consortium name="The Broad Institute Genomics Platform"/>
            <consortium name="The Broad Institute Genome Sequencing Center for Infectious Disease"/>
            <person name="Wu L."/>
            <person name="Ma J."/>
        </authorList>
    </citation>
    <scope>NUCLEOTIDE SEQUENCE [LARGE SCALE GENOMIC DNA]</scope>
    <source>
        <strain evidence="7">CECT 7649</strain>
    </source>
</reference>
<dbReference type="Pfam" id="PF00072">
    <property type="entry name" value="Response_reg"/>
    <property type="match status" value="1"/>
</dbReference>
<dbReference type="InterPro" id="IPR011006">
    <property type="entry name" value="CheY-like_superfamily"/>
</dbReference>
<feature type="domain" description="Response regulatory" evidence="5">
    <location>
        <begin position="4"/>
        <end position="120"/>
    </location>
</feature>
<dbReference type="SMART" id="SM00421">
    <property type="entry name" value="HTH_LUXR"/>
    <property type="match status" value="1"/>
</dbReference>
<evidence type="ECO:0000259" key="4">
    <source>
        <dbReference type="PROSITE" id="PS50043"/>
    </source>
</evidence>
<feature type="modified residue" description="4-aspartylphosphate" evidence="3">
    <location>
        <position position="55"/>
    </location>
</feature>
<evidence type="ECO:0000313" key="6">
    <source>
        <dbReference type="EMBL" id="MFD0985258.1"/>
    </source>
</evidence>
<dbReference type="Pfam" id="PF00196">
    <property type="entry name" value="GerE"/>
    <property type="match status" value="1"/>
</dbReference>
<keyword evidence="1 3" id="KW-0597">Phosphoprotein</keyword>
<evidence type="ECO:0000256" key="2">
    <source>
        <dbReference type="ARBA" id="ARBA00023125"/>
    </source>
</evidence>
<dbReference type="PRINTS" id="PR00038">
    <property type="entry name" value="HTHLUXR"/>
</dbReference>
<dbReference type="InterPro" id="IPR000792">
    <property type="entry name" value="Tscrpt_reg_LuxR_C"/>
</dbReference>
<dbReference type="Gene3D" id="1.10.10.10">
    <property type="entry name" value="Winged helix-like DNA-binding domain superfamily/Winged helix DNA-binding domain"/>
    <property type="match status" value="1"/>
</dbReference>
<dbReference type="PROSITE" id="PS00622">
    <property type="entry name" value="HTH_LUXR_1"/>
    <property type="match status" value="1"/>
</dbReference>
<dbReference type="Proteomes" id="UP001597051">
    <property type="component" value="Unassembled WGS sequence"/>
</dbReference>